<evidence type="ECO:0000256" key="8">
    <source>
        <dbReference type="ARBA" id="ARBA00029618"/>
    </source>
</evidence>
<dbReference type="Proteomes" id="UP000767854">
    <property type="component" value="Unassembled WGS sequence"/>
</dbReference>
<dbReference type="EMBL" id="JAFBDT010000019">
    <property type="protein sequence ID" value="MBM7562458.1"/>
    <property type="molecule type" value="Genomic_DNA"/>
</dbReference>
<feature type="chain" id="PRO_5046463860" description="pullulanase" evidence="11">
    <location>
        <begin position="25"/>
        <end position="920"/>
    </location>
</feature>
<dbReference type="InterPro" id="IPR006047">
    <property type="entry name" value="GH13_cat_dom"/>
</dbReference>
<dbReference type="Gene3D" id="2.60.40.10">
    <property type="entry name" value="Immunoglobulins"/>
    <property type="match status" value="1"/>
</dbReference>
<dbReference type="InterPro" id="IPR014756">
    <property type="entry name" value="Ig_E-set"/>
</dbReference>
<dbReference type="InterPro" id="IPR005323">
    <property type="entry name" value="CBM41_pullulanase"/>
</dbReference>
<dbReference type="Pfam" id="PF03714">
    <property type="entry name" value="PUD"/>
    <property type="match status" value="1"/>
</dbReference>
<proteinExistence type="inferred from homology"/>
<evidence type="ECO:0000256" key="1">
    <source>
        <dbReference type="ARBA" id="ARBA00008061"/>
    </source>
</evidence>
<feature type="transmembrane region" description="Helical" evidence="10">
    <location>
        <begin position="890"/>
        <end position="912"/>
    </location>
</feature>
<keyword evidence="5 13" id="KW-0326">Glycosidase</keyword>
<evidence type="ECO:0000313" key="14">
    <source>
        <dbReference type="Proteomes" id="UP000767854"/>
    </source>
</evidence>
<dbReference type="Pfam" id="PF02922">
    <property type="entry name" value="CBM_48"/>
    <property type="match status" value="1"/>
</dbReference>
<comment type="similarity">
    <text evidence="1">Belongs to the glycosyl hydrolase 13 family.</text>
</comment>
<feature type="domain" description="Glycosyl hydrolase family 13 catalytic" evidence="12">
    <location>
        <begin position="335"/>
        <end position="763"/>
    </location>
</feature>
<comment type="catalytic activity">
    <reaction evidence="6">
        <text>Hydrolysis of (1-&gt;6)-alpha-D-glucosidic linkages in pullulan, amylopectin and glycogen, and in the alpha- and beta-limit dextrins of amylopectin and glycogen.</text>
        <dbReference type="EC" id="3.2.1.41"/>
    </reaction>
</comment>
<protein>
    <recommendedName>
        <fullName evidence="7">pullulanase</fullName>
        <ecNumber evidence="7">3.2.1.41</ecNumber>
    </recommendedName>
    <alternativeName>
        <fullName evidence="8">Alpha-dextrin endo-1,6-alpha-glucosidase</fullName>
    </alternativeName>
    <alternativeName>
        <fullName evidence="9">Pullulan 6-glucanohydrolase</fullName>
    </alternativeName>
</protein>
<dbReference type="Gene3D" id="3.20.20.80">
    <property type="entry name" value="Glycosidases"/>
    <property type="match status" value="1"/>
</dbReference>
<keyword evidence="10" id="KW-1133">Transmembrane helix</keyword>
<name>A0ABS2MSU3_9FIRM</name>
<dbReference type="Pfam" id="PF21653">
    <property type="entry name" value="pulA_all-beta"/>
    <property type="match status" value="1"/>
</dbReference>
<dbReference type="SUPFAM" id="SSF81296">
    <property type="entry name" value="E set domains"/>
    <property type="match status" value="1"/>
</dbReference>
<dbReference type="SUPFAM" id="SSF49452">
    <property type="entry name" value="Starch-binding domain-like"/>
    <property type="match status" value="1"/>
</dbReference>
<dbReference type="RefSeq" id="WP_204664889.1">
    <property type="nucleotide sequence ID" value="NZ_JAFBDT010000019.1"/>
</dbReference>
<gene>
    <name evidence="13" type="ORF">JOC49_002018</name>
</gene>
<dbReference type="PANTHER" id="PTHR43002">
    <property type="entry name" value="GLYCOGEN DEBRANCHING ENZYME"/>
    <property type="match status" value="1"/>
</dbReference>
<evidence type="ECO:0000256" key="4">
    <source>
        <dbReference type="ARBA" id="ARBA00022837"/>
    </source>
</evidence>
<evidence type="ECO:0000256" key="5">
    <source>
        <dbReference type="ARBA" id="ARBA00023295"/>
    </source>
</evidence>
<feature type="signal peptide" evidence="11">
    <location>
        <begin position="1"/>
        <end position="24"/>
    </location>
</feature>
<dbReference type="NCBIfam" id="TIGR02104">
    <property type="entry name" value="pulA_typeI"/>
    <property type="match status" value="1"/>
</dbReference>
<keyword evidence="4" id="KW-0106">Calcium</keyword>
<evidence type="ECO:0000313" key="13">
    <source>
        <dbReference type="EMBL" id="MBM7562458.1"/>
    </source>
</evidence>
<dbReference type="InterPro" id="IPR011840">
    <property type="entry name" value="PulA_typeI"/>
</dbReference>
<keyword evidence="2 11" id="KW-0732">Signal</keyword>
<dbReference type="InterPro" id="IPR013783">
    <property type="entry name" value="Ig-like_fold"/>
</dbReference>
<comment type="caution">
    <text evidence="13">The sequence shown here is derived from an EMBL/GenBank/DDBJ whole genome shotgun (WGS) entry which is preliminary data.</text>
</comment>
<dbReference type="CDD" id="cd02860">
    <property type="entry name" value="E_set_Pullulanase"/>
    <property type="match status" value="1"/>
</dbReference>
<evidence type="ECO:0000256" key="11">
    <source>
        <dbReference type="SAM" id="SignalP"/>
    </source>
</evidence>
<dbReference type="InterPro" id="IPR004193">
    <property type="entry name" value="Glyco_hydro_13_N"/>
</dbReference>
<dbReference type="InterPro" id="IPR049117">
    <property type="entry name" value="pulA_all-beta"/>
</dbReference>
<evidence type="ECO:0000256" key="3">
    <source>
        <dbReference type="ARBA" id="ARBA00022801"/>
    </source>
</evidence>
<evidence type="ECO:0000256" key="10">
    <source>
        <dbReference type="SAM" id="Phobius"/>
    </source>
</evidence>
<evidence type="ECO:0000256" key="7">
    <source>
        <dbReference type="ARBA" id="ARBA00024062"/>
    </source>
</evidence>
<organism evidence="13 14">
    <name type="scientific">Fusibacter tunisiensis</name>
    <dbReference type="NCBI Taxonomy" id="1008308"/>
    <lineage>
        <taxon>Bacteria</taxon>
        <taxon>Bacillati</taxon>
        <taxon>Bacillota</taxon>
        <taxon>Clostridia</taxon>
        <taxon>Eubacteriales</taxon>
        <taxon>Eubacteriales Family XII. Incertae Sedis</taxon>
        <taxon>Fusibacter</taxon>
    </lineage>
</organism>
<dbReference type="CDD" id="cd10315">
    <property type="entry name" value="CBM41_pullulanase"/>
    <property type="match status" value="1"/>
</dbReference>
<dbReference type="GO" id="GO:0051060">
    <property type="term" value="F:pullulanase activity"/>
    <property type="evidence" value="ECO:0007669"/>
    <property type="project" value="UniProtKB-EC"/>
</dbReference>
<reference evidence="13 14" key="1">
    <citation type="submission" date="2021-01" db="EMBL/GenBank/DDBJ databases">
        <title>Genomic Encyclopedia of Type Strains, Phase IV (KMG-IV): sequencing the most valuable type-strain genomes for metagenomic binning, comparative biology and taxonomic classification.</title>
        <authorList>
            <person name="Goeker M."/>
        </authorList>
    </citation>
    <scope>NUCLEOTIDE SEQUENCE [LARGE SCALE GENOMIC DNA]</scope>
    <source>
        <strain evidence="13 14">DSM 24436</strain>
    </source>
</reference>
<evidence type="ECO:0000256" key="2">
    <source>
        <dbReference type="ARBA" id="ARBA00022729"/>
    </source>
</evidence>
<dbReference type="InterPro" id="IPR013784">
    <property type="entry name" value="Carb-bd-like_fold"/>
</dbReference>
<keyword evidence="10" id="KW-0472">Membrane</keyword>
<sequence>MKKIISFSLVLVMVLSVIPQVVFAEAPTELIIHYHRFDSVYENWNLWIWPESKAGTSYEFTDEDEFGKVAVIPLENIESVDQIGFIVRKGDWEAKDVDQDRFIPVNRVNAKNQLEIFVVQGSETFYFDASEIDLSPKFLSAQLIDEKTVKITSSKPIPISEMRSGFSLVDSDGTHLKPAAVSGGSGDMAQNFVVLLEDAITIGKDYVTEFGTYAEVPIDISGIYGTEIFESTFGYTGVLGVSYTKNKTTFRVWSPLAEDMTLVLYAEGLGPVELERIPMRQSDQGVWEVSVEGDLHGFYYTYAFKMNGQDRETYDPYAVAAGVNGDRSMVVDFEQTHPEGWQNDRGPVYEKSNDAIVYEMHIRDFSIHPSSGIEHAGKYLGVVESGTQTDAGTVTGLDHLKELGVTHVQILPMYDFNSIDERQLTEGVFNWGYDPKNYSVPEGSYATDPYNGESRILEMKQMIKGLHDAGIGVIMDVVYNHTALSADSNLNLLMPGYYYRMDDGKFSNASGTGNETASERIMVRKLILDSLKHWVETYHIDGFRFDLMGVHDIETMQVIEKELKKINPNIILYGEGWTGGTSTLPDGERLLKANLSATPTIGAFNDDMRDGIKGHVFNAEEGAFASGYAGFEESVKFGIVGAVFHPQVNYDAVNYSNDPWAVNPSQSVNYVSAHDNLTLWDKFQVTNPAASEEERIRMHMLSNAIVLTSQGMPFLHLGVDFLRTKEGDHNSYMSPDSINQIDWNRKTMYHDVFDYHKGLIDLRKNYPAFRLSTQSAIESGIVFFSSEETSVVSLKDQMIGYMIPKNEALDISETLIVIFNGRDKAQEINLPGSEYKILVNGQEASAQALEKFKGGRLEMPSYSALVLSTEDVFIEGQTNRIATDSNDSKGVSIALIAVLGFVFASAGVLLVMGRQKKKTV</sequence>
<dbReference type="Gene3D" id="2.60.40.1110">
    <property type="match status" value="1"/>
</dbReference>
<keyword evidence="10" id="KW-0812">Transmembrane</keyword>
<dbReference type="InterPro" id="IPR013780">
    <property type="entry name" value="Glyco_hydro_b"/>
</dbReference>
<evidence type="ECO:0000256" key="6">
    <source>
        <dbReference type="ARBA" id="ARBA00023965"/>
    </source>
</evidence>
<dbReference type="CDD" id="cd11341">
    <property type="entry name" value="AmyAc_Pullulanase_LD-like"/>
    <property type="match status" value="1"/>
</dbReference>
<dbReference type="SMART" id="SM00642">
    <property type="entry name" value="Aamy"/>
    <property type="match status" value="1"/>
</dbReference>
<accession>A0ABS2MSU3</accession>
<keyword evidence="3 13" id="KW-0378">Hydrolase</keyword>
<dbReference type="EC" id="3.2.1.41" evidence="7"/>
<dbReference type="Gene3D" id="2.60.40.1180">
    <property type="entry name" value="Golgi alpha-mannosidase II"/>
    <property type="match status" value="1"/>
</dbReference>
<dbReference type="InterPro" id="IPR017853">
    <property type="entry name" value="GH"/>
</dbReference>
<dbReference type="SUPFAM" id="SSF51445">
    <property type="entry name" value="(Trans)glycosidases"/>
    <property type="match status" value="1"/>
</dbReference>
<evidence type="ECO:0000256" key="9">
    <source>
        <dbReference type="ARBA" id="ARBA00031076"/>
    </source>
</evidence>
<keyword evidence="14" id="KW-1185">Reference proteome</keyword>
<dbReference type="Pfam" id="PF00128">
    <property type="entry name" value="Alpha-amylase"/>
    <property type="match status" value="1"/>
</dbReference>
<evidence type="ECO:0000259" key="12">
    <source>
        <dbReference type="SMART" id="SM00642"/>
    </source>
</evidence>